<dbReference type="AlphaFoldDB" id="A0A7W6RAS7"/>
<evidence type="ECO:0000313" key="2">
    <source>
        <dbReference type="EMBL" id="MBB4265103.1"/>
    </source>
</evidence>
<keyword evidence="1" id="KW-0472">Membrane</keyword>
<reference evidence="2 3" key="1">
    <citation type="submission" date="2020-08" db="EMBL/GenBank/DDBJ databases">
        <title>Genome sequencing of Purple Non-Sulfur Bacteria from various extreme environments.</title>
        <authorList>
            <person name="Mayer M."/>
        </authorList>
    </citation>
    <scope>NUCLEOTIDE SEQUENCE [LARGE SCALE GENOMIC DNA]</scope>
    <source>
        <strain evidence="2 3">JA131</strain>
    </source>
</reference>
<feature type="transmembrane region" description="Helical" evidence="1">
    <location>
        <begin position="20"/>
        <end position="52"/>
    </location>
</feature>
<keyword evidence="1" id="KW-0812">Transmembrane</keyword>
<keyword evidence="3" id="KW-1185">Reference proteome</keyword>
<comment type="caution">
    <text evidence="2">The sequence shown here is derived from an EMBL/GenBank/DDBJ whole genome shotgun (WGS) entry which is preliminary data.</text>
</comment>
<evidence type="ECO:0000313" key="3">
    <source>
        <dbReference type="Proteomes" id="UP000554286"/>
    </source>
</evidence>
<sequence length="156" mass="16616">MVSGSSKSDAASMGMAAKVGALLMFATGLFLFLPTVLLVTVAMLPTGVALVVDRSASRTGWLCVGGLNFAGLAPALFELWFEGHTLERAIAIMTDVFTMMLILGAAAVGWVVFLTTPQIIGAFVQMTSDHRIAKLKAQQQQLVEDWGPEVARDEVD</sequence>
<feature type="transmembrane region" description="Helical" evidence="1">
    <location>
        <begin position="97"/>
        <end position="124"/>
    </location>
</feature>
<name>A0A7W6RAS7_9PROT</name>
<gene>
    <name evidence="2" type="ORF">GGD89_000714</name>
</gene>
<dbReference type="RefSeq" id="WP_184042711.1">
    <property type="nucleotide sequence ID" value="NZ_JACIGK010000003.1"/>
</dbReference>
<dbReference type="EMBL" id="JACIGK010000003">
    <property type="protein sequence ID" value="MBB4265103.1"/>
    <property type="molecule type" value="Genomic_DNA"/>
</dbReference>
<proteinExistence type="predicted"/>
<organism evidence="2 3">
    <name type="scientific">Roseospira visakhapatnamensis</name>
    <dbReference type="NCBI Taxonomy" id="390880"/>
    <lineage>
        <taxon>Bacteria</taxon>
        <taxon>Pseudomonadati</taxon>
        <taxon>Pseudomonadota</taxon>
        <taxon>Alphaproteobacteria</taxon>
        <taxon>Rhodospirillales</taxon>
        <taxon>Rhodospirillaceae</taxon>
        <taxon>Roseospira</taxon>
    </lineage>
</organism>
<evidence type="ECO:0000256" key="1">
    <source>
        <dbReference type="SAM" id="Phobius"/>
    </source>
</evidence>
<keyword evidence="1" id="KW-1133">Transmembrane helix</keyword>
<dbReference type="Proteomes" id="UP000554286">
    <property type="component" value="Unassembled WGS sequence"/>
</dbReference>
<feature type="transmembrane region" description="Helical" evidence="1">
    <location>
        <begin position="59"/>
        <end position="77"/>
    </location>
</feature>
<protein>
    <submittedName>
        <fullName evidence="2">Uncharacterized protein</fullName>
    </submittedName>
</protein>
<accession>A0A7W6RAS7</accession>